<evidence type="ECO:0000256" key="1">
    <source>
        <dbReference type="SAM" id="Phobius"/>
    </source>
</evidence>
<keyword evidence="1" id="KW-0812">Transmembrane</keyword>
<keyword evidence="1" id="KW-0472">Membrane</keyword>
<dbReference type="EMBL" id="HBIX01034367">
    <property type="protein sequence ID" value="CAE0729675.1"/>
    <property type="molecule type" value="Transcribed_RNA"/>
</dbReference>
<proteinExistence type="predicted"/>
<gene>
    <name evidence="2" type="ORF">PAUS00366_LOCUS22460</name>
</gene>
<protein>
    <submittedName>
        <fullName evidence="2">Uncharacterized protein</fullName>
    </submittedName>
</protein>
<reference evidence="2" key="1">
    <citation type="submission" date="2021-01" db="EMBL/GenBank/DDBJ databases">
        <authorList>
            <person name="Corre E."/>
            <person name="Pelletier E."/>
            <person name="Niang G."/>
            <person name="Scheremetjew M."/>
            <person name="Finn R."/>
            <person name="Kale V."/>
            <person name="Holt S."/>
            <person name="Cochrane G."/>
            <person name="Meng A."/>
            <person name="Brown T."/>
            <person name="Cohen L."/>
        </authorList>
    </citation>
    <scope>NUCLEOTIDE SEQUENCE</scope>
    <source>
        <strain evidence="2">10249 10 AB</strain>
    </source>
</reference>
<dbReference type="AlphaFoldDB" id="A0A7S4AWX5"/>
<keyword evidence="1" id="KW-1133">Transmembrane helix</keyword>
<sequence length="148" mass="16541">MLEVSTSTVAWISVVIVQFLIHYFIFGARRERIIQETETVLLEESLSFSTNEGSMDSDFDVTNIPDTPTSTPPFSPGSPLSSLIKEGNVTAASETVSSFWTKRVFDIRLSDIDQVENTPLYLMQTGNEMLKSCSLKNVVEEQIRSVPQ</sequence>
<feature type="transmembrane region" description="Helical" evidence="1">
    <location>
        <begin position="6"/>
        <end position="26"/>
    </location>
</feature>
<accession>A0A7S4AWX5</accession>
<organism evidence="2">
    <name type="scientific">Pseudo-nitzschia australis</name>
    <dbReference type="NCBI Taxonomy" id="44445"/>
    <lineage>
        <taxon>Eukaryota</taxon>
        <taxon>Sar</taxon>
        <taxon>Stramenopiles</taxon>
        <taxon>Ochrophyta</taxon>
        <taxon>Bacillariophyta</taxon>
        <taxon>Bacillariophyceae</taxon>
        <taxon>Bacillariophycidae</taxon>
        <taxon>Bacillariales</taxon>
        <taxon>Bacillariaceae</taxon>
        <taxon>Pseudo-nitzschia</taxon>
    </lineage>
</organism>
<evidence type="ECO:0000313" key="2">
    <source>
        <dbReference type="EMBL" id="CAE0729675.1"/>
    </source>
</evidence>
<name>A0A7S4AWX5_9STRA</name>